<evidence type="ECO:0000259" key="2">
    <source>
        <dbReference type="Pfam" id="PF24536"/>
    </source>
</evidence>
<sequence length="589" mass="68206">MRKLCKRKLWYLFLGLIAFSFTILLLYKHEIAVTTLFSKKIKPVVNEQQNLDSHQKNFDNLNNLLKNVTIPEEVLDPNSVWFGMKYKNTYGLPLSNDAIPPFEREEKDWINFFPDLLKSRQNYHLKNPLQDSDFFTRITSKVVTRNKLRYSVGDVFVAHIQARDQLMRNKTFGGDYFRARLIRTRFGKVVDGIPCAIYDHANGTYTVKAPLLMSGDFTLEVKLLLSVEGIDRWINFTEAPTIKRSYHHALLKSNEKVVCGFHLDKFIEYNAKDLCDYSNPRTEEPWFCVRPPSGVCHPIVEHIVKVFRLDKLFLETTTTFGKFGEITGSGLKIEVTPKKEFSALGHYGTEYRGTVLPSGYFKNGRWESLQQTLPIESVASSRDCFSNKIVFFLGDSTIRQFFEAAVNTFKLTHRGLQHGIDRQAPHIAESKENNITIYYRTHGMPLELTGPASTRPYISDIIESLDFLQIGGPDVYLVLNVGVHMIHYHAFDYLHRLMGIKKAIVDHLKIHPETRFIIRGMNVVECTHEWALFRFETIMREVFKDLKDTVVLNLWDLTTIIPLADYHPKNVALDEEVRLLFSYVCNWNV</sequence>
<protein>
    <recommendedName>
        <fullName evidence="2">NXPE C-terminal domain-containing protein</fullName>
    </recommendedName>
</protein>
<dbReference type="Pfam" id="PF24536">
    <property type="entry name" value="NXPE4_C"/>
    <property type="match status" value="1"/>
</dbReference>
<feature type="transmembrane region" description="Helical" evidence="1">
    <location>
        <begin position="9"/>
        <end position="27"/>
    </location>
</feature>
<name>A0ABP0G3T2_CLALP</name>
<dbReference type="Proteomes" id="UP001642483">
    <property type="component" value="Unassembled WGS sequence"/>
</dbReference>
<evidence type="ECO:0000256" key="1">
    <source>
        <dbReference type="SAM" id="Phobius"/>
    </source>
</evidence>
<dbReference type="Pfam" id="PF06312">
    <property type="entry name" value="Neurexophilin"/>
    <property type="match status" value="1"/>
</dbReference>
<organism evidence="3 4">
    <name type="scientific">Clavelina lepadiformis</name>
    <name type="common">Light-bulb sea squirt</name>
    <name type="synonym">Ascidia lepadiformis</name>
    <dbReference type="NCBI Taxonomy" id="159417"/>
    <lineage>
        <taxon>Eukaryota</taxon>
        <taxon>Metazoa</taxon>
        <taxon>Chordata</taxon>
        <taxon>Tunicata</taxon>
        <taxon>Ascidiacea</taxon>
        <taxon>Aplousobranchia</taxon>
        <taxon>Clavelinidae</taxon>
        <taxon>Clavelina</taxon>
    </lineage>
</organism>
<gene>
    <name evidence="3" type="ORF">CVLEPA_LOCUS16441</name>
</gene>
<dbReference type="InterPro" id="IPR057106">
    <property type="entry name" value="NXPE4_C"/>
</dbReference>
<dbReference type="PANTHER" id="PTHR16165">
    <property type="entry name" value="NXPE FAMILY MEMBER"/>
    <property type="match status" value="1"/>
</dbReference>
<reference evidence="3 4" key="1">
    <citation type="submission" date="2024-02" db="EMBL/GenBank/DDBJ databases">
        <authorList>
            <person name="Daric V."/>
            <person name="Darras S."/>
        </authorList>
    </citation>
    <scope>NUCLEOTIDE SEQUENCE [LARGE SCALE GENOMIC DNA]</scope>
</reference>
<feature type="domain" description="NXPE C-terminal" evidence="2">
    <location>
        <begin position="366"/>
        <end position="585"/>
    </location>
</feature>
<proteinExistence type="predicted"/>
<keyword evidence="4" id="KW-1185">Reference proteome</keyword>
<dbReference type="InterPro" id="IPR026845">
    <property type="entry name" value="NXPH/NXPE"/>
</dbReference>
<keyword evidence="1" id="KW-1133">Transmembrane helix</keyword>
<evidence type="ECO:0000313" key="4">
    <source>
        <dbReference type="Proteomes" id="UP001642483"/>
    </source>
</evidence>
<keyword evidence="1" id="KW-0472">Membrane</keyword>
<accession>A0ABP0G3T2</accession>
<keyword evidence="1" id="KW-0812">Transmembrane</keyword>
<evidence type="ECO:0000313" key="3">
    <source>
        <dbReference type="EMBL" id="CAK8685304.1"/>
    </source>
</evidence>
<dbReference type="EMBL" id="CAWYQH010000099">
    <property type="protein sequence ID" value="CAK8685304.1"/>
    <property type="molecule type" value="Genomic_DNA"/>
</dbReference>
<comment type="caution">
    <text evidence="3">The sequence shown here is derived from an EMBL/GenBank/DDBJ whole genome shotgun (WGS) entry which is preliminary data.</text>
</comment>
<dbReference type="PANTHER" id="PTHR16165:SF5">
    <property type="entry name" value="NXPE FAMILY MEMBER 3"/>
    <property type="match status" value="1"/>
</dbReference>